<reference evidence="5 6" key="1">
    <citation type="submission" date="2022-01" db="EMBL/GenBank/DDBJ databases">
        <title>Mariniradius saccharolyticus sp. nov., isolated from sediment of a river.</title>
        <authorList>
            <person name="Liu H."/>
        </authorList>
    </citation>
    <scope>NUCLEOTIDE SEQUENCE [LARGE SCALE GENOMIC DNA]</scope>
    <source>
        <strain evidence="5 6">RY-2</strain>
    </source>
</reference>
<dbReference type="HAMAP" id="MF_00040">
    <property type="entry name" value="RRF"/>
    <property type="match status" value="1"/>
</dbReference>
<comment type="caution">
    <text evidence="5">The sequence shown here is derived from an EMBL/GenBank/DDBJ whole genome shotgun (WGS) entry which is preliminary data.</text>
</comment>
<evidence type="ECO:0000313" key="6">
    <source>
        <dbReference type="Proteomes" id="UP001201449"/>
    </source>
</evidence>
<evidence type="ECO:0000256" key="1">
    <source>
        <dbReference type="ARBA" id="ARBA00005912"/>
    </source>
</evidence>
<dbReference type="NCBIfam" id="TIGR00496">
    <property type="entry name" value="frr"/>
    <property type="match status" value="1"/>
</dbReference>
<comment type="similarity">
    <text evidence="1 3">Belongs to the RRF family.</text>
</comment>
<dbReference type="SUPFAM" id="SSF55194">
    <property type="entry name" value="Ribosome recycling factor, RRF"/>
    <property type="match status" value="1"/>
</dbReference>
<dbReference type="InterPro" id="IPR002661">
    <property type="entry name" value="Ribosome_recyc_fac"/>
</dbReference>
<dbReference type="CDD" id="cd00520">
    <property type="entry name" value="RRF"/>
    <property type="match status" value="1"/>
</dbReference>
<gene>
    <name evidence="3 5" type="primary">frr</name>
    <name evidence="5" type="ORF">L0U89_09315</name>
</gene>
<dbReference type="Gene3D" id="1.10.132.20">
    <property type="entry name" value="Ribosome-recycling factor"/>
    <property type="match status" value="1"/>
</dbReference>
<dbReference type="InterPro" id="IPR036191">
    <property type="entry name" value="RRF_sf"/>
</dbReference>
<organism evidence="5 6">
    <name type="scientific">Mariniradius sediminis</name>
    <dbReference type="NCBI Taxonomy" id="2909237"/>
    <lineage>
        <taxon>Bacteria</taxon>
        <taxon>Pseudomonadati</taxon>
        <taxon>Bacteroidota</taxon>
        <taxon>Cytophagia</taxon>
        <taxon>Cytophagales</taxon>
        <taxon>Cyclobacteriaceae</taxon>
        <taxon>Mariniradius</taxon>
    </lineage>
</organism>
<dbReference type="Proteomes" id="UP001201449">
    <property type="component" value="Unassembled WGS sequence"/>
</dbReference>
<keyword evidence="3" id="KW-0963">Cytoplasm</keyword>
<accession>A0ABS9BVR7</accession>
<evidence type="ECO:0000259" key="4">
    <source>
        <dbReference type="Pfam" id="PF01765"/>
    </source>
</evidence>
<sequence>MEEIQLYLEEAKELMQKAVNHTSAELVKIRAGKAMPNLLDGIMVSYYGSPTPLQQVSSVNTPDARTLTIKPWERNLIGEIEKAIINSDLGLAPQNNGEMVILTIPPLTEERRKQLVKLAKQETEAGKVSVRTIRKETNDSLKKLQKDGASEDDIKRAEEVVQKYTDQYSAKIDELLVKKEHEILTV</sequence>
<dbReference type="Gene3D" id="3.30.1360.40">
    <property type="match status" value="1"/>
</dbReference>
<evidence type="ECO:0000256" key="3">
    <source>
        <dbReference type="HAMAP-Rule" id="MF_00040"/>
    </source>
</evidence>
<comment type="function">
    <text evidence="3">Responsible for the release of ribosomes from messenger RNA at the termination of protein biosynthesis. May increase the efficiency of translation by recycling ribosomes from one round of translation to another.</text>
</comment>
<keyword evidence="6" id="KW-1185">Reference proteome</keyword>
<comment type="subcellular location">
    <subcellularLocation>
        <location evidence="3">Cytoplasm</location>
    </subcellularLocation>
</comment>
<proteinExistence type="inferred from homology"/>
<protein>
    <recommendedName>
        <fullName evidence="3">Ribosome-recycling factor</fullName>
        <shortName evidence="3">RRF</shortName>
    </recommendedName>
    <alternativeName>
        <fullName evidence="3">Ribosome-releasing factor</fullName>
    </alternativeName>
</protein>
<keyword evidence="2 3" id="KW-0648">Protein biosynthesis</keyword>
<evidence type="ECO:0000313" key="5">
    <source>
        <dbReference type="EMBL" id="MCF1751266.1"/>
    </source>
</evidence>
<dbReference type="EMBL" id="JAKEVZ010000006">
    <property type="protein sequence ID" value="MCF1751266.1"/>
    <property type="molecule type" value="Genomic_DNA"/>
</dbReference>
<dbReference type="PANTHER" id="PTHR20982">
    <property type="entry name" value="RIBOSOME RECYCLING FACTOR"/>
    <property type="match status" value="1"/>
</dbReference>
<dbReference type="Pfam" id="PF01765">
    <property type="entry name" value="RRF"/>
    <property type="match status" value="1"/>
</dbReference>
<dbReference type="InterPro" id="IPR023584">
    <property type="entry name" value="Ribosome_recyc_fac_dom"/>
</dbReference>
<evidence type="ECO:0000256" key="2">
    <source>
        <dbReference type="ARBA" id="ARBA00022917"/>
    </source>
</evidence>
<name>A0ABS9BVR7_9BACT</name>
<feature type="domain" description="Ribosome recycling factor" evidence="4">
    <location>
        <begin position="24"/>
        <end position="184"/>
    </location>
</feature>
<dbReference type="PANTHER" id="PTHR20982:SF3">
    <property type="entry name" value="MITOCHONDRIAL RIBOSOME RECYCLING FACTOR PSEUDO 1"/>
    <property type="match status" value="1"/>
</dbReference>
<dbReference type="RefSeq" id="WP_008627505.1">
    <property type="nucleotide sequence ID" value="NZ_JAKEVZ010000006.1"/>
</dbReference>